<dbReference type="Pfam" id="PF01979">
    <property type="entry name" value="Amidohydro_1"/>
    <property type="match status" value="1"/>
</dbReference>
<dbReference type="Gene3D" id="3.20.20.140">
    <property type="entry name" value="Metal-dependent hydrolases"/>
    <property type="match status" value="1"/>
</dbReference>
<dbReference type="EMBL" id="JBHSWH010000001">
    <property type="protein sequence ID" value="MFC6705990.1"/>
    <property type="molecule type" value="Genomic_DNA"/>
</dbReference>
<dbReference type="SUPFAM" id="SSF51338">
    <property type="entry name" value="Composite domain of metallo-dependent hydrolases"/>
    <property type="match status" value="1"/>
</dbReference>
<keyword evidence="4" id="KW-1185">Reference proteome</keyword>
<evidence type="ECO:0000313" key="3">
    <source>
        <dbReference type="EMBL" id="MFC6705990.1"/>
    </source>
</evidence>
<dbReference type="InterPro" id="IPR050378">
    <property type="entry name" value="Metallo-dep_Hydrolases_sf"/>
</dbReference>
<feature type="domain" description="Amidohydrolase-related" evidence="2">
    <location>
        <begin position="9"/>
        <end position="133"/>
    </location>
</feature>
<comment type="cofactor">
    <cofactor evidence="1">
        <name>Zn(2+)</name>
        <dbReference type="ChEBI" id="CHEBI:29105"/>
    </cofactor>
</comment>
<dbReference type="InterPro" id="IPR006680">
    <property type="entry name" value="Amidohydro-rel"/>
</dbReference>
<comment type="caution">
    <text evidence="3">The sequence shown here is derived from an EMBL/GenBank/DDBJ whole genome shotgun (WGS) entry which is preliminary data.</text>
</comment>
<dbReference type="Gene3D" id="2.30.40.10">
    <property type="entry name" value="Urease, subunit C, domain 1"/>
    <property type="match status" value="1"/>
</dbReference>
<sequence>MRTNDLSVVATDHCPFCFVPDKQLGKDDFRAIPNGLPGVEHRMDLLHMGVTKGEISLARWVEISAATPARMFGMYPKKGVIAPGSDADIVIYDPEATQIVSAQTHHMNVDYSVYEGWEFTGKVETVLSRGEIVLTAGEFTGKPGRGQFIKRSLSQYLI</sequence>
<protein>
    <submittedName>
        <fullName evidence="3">Amidohydrolase family protein</fullName>
    </submittedName>
</protein>
<dbReference type="Proteomes" id="UP001596298">
    <property type="component" value="Unassembled WGS sequence"/>
</dbReference>
<gene>
    <name evidence="3" type="ORF">ACFQDH_12150</name>
</gene>
<evidence type="ECO:0000313" key="4">
    <source>
        <dbReference type="Proteomes" id="UP001596298"/>
    </source>
</evidence>
<accession>A0ABW2AGZ9</accession>
<dbReference type="PANTHER" id="PTHR11647:SF1">
    <property type="entry name" value="COLLAPSIN RESPONSE MEDIATOR PROTEIN"/>
    <property type="match status" value="1"/>
</dbReference>
<dbReference type="RefSeq" id="WP_382404855.1">
    <property type="nucleotide sequence ID" value="NZ_JBHSWH010000001.1"/>
</dbReference>
<evidence type="ECO:0000259" key="2">
    <source>
        <dbReference type="Pfam" id="PF01979"/>
    </source>
</evidence>
<organism evidence="3 4">
    <name type="scientific">Flexivirga alba</name>
    <dbReference type="NCBI Taxonomy" id="702742"/>
    <lineage>
        <taxon>Bacteria</taxon>
        <taxon>Bacillati</taxon>
        <taxon>Actinomycetota</taxon>
        <taxon>Actinomycetes</taxon>
        <taxon>Micrococcales</taxon>
        <taxon>Dermacoccaceae</taxon>
        <taxon>Flexivirga</taxon>
    </lineage>
</organism>
<proteinExistence type="predicted"/>
<name>A0ABW2AGZ9_9MICO</name>
<dbReference type="InterPro" id="IPR011059">
    <property type="entry name" value="Metal-dep_hydrolase_composite"/>
</dbReference>
<dbReference type="PANTHER" id="PTHR11647">
    <property type="entry name" value="HYDRANTOINASE/DIHYDROPYRIMIDINASE FAMILY MEMBER"/>
    <property type="match status" value="1"/>
</dbReference>
<reference evidence="4" key="1">
    <citation type="journal article" date="2019" name="Int. J. Syst. Evol. Microbiol.">
        <title>The Global Catalogue of Microorganisms (GCM) 10K type strain sequencing project: providing services to taxonomists for standard genome sequencing and annotation.</title>
        <authorList>
            <consortium name="The Broad Institute Genomics Platform"/>
            <consortium name="The Broad Institute Genome Sequencing Center for Infectious Disease"/>
            <person name="Wu L."/>
            <person name="Ma J."/>
        </authorList>
    </citation>
    <scope>NUCLEOTIDE SEQUENCE [LARGE SCALE GENOMIC DNA]</scope>
    <source>
        <strain evidence="4">CCUG 58127</strain>
    </source>
</reference>
<evidence type="ECO:0000256" key="1">
    <source>
        <dbReference type="ARBA" id="ARBA00001947"/>
    </source>
</evidence>